<feature type="signal peptide" evidence="1">
    <location>
        <begin position="1"/>
        <end position="21"/>
    </location>
</feature>
<dbReference type="SUPFAM" id="SSF53474">
    <property type="entry name" value="alpha/beta-Hydrolases"/>
    <property type="match status" value="1"/>
</dbReference>
<dbReference type="RefSeq" id="WP_187066976.1">
    <property type="nucleotide sequence ID" value="NZ_JACRVF010000002.1"/>
</dbReference>
<keyword evidence="3" id="KW-1185">Reference proteome</keyword>
<gene>
    <name evidence="2" type="ORF">H8S84_08930</name>
</gene>
<evidence type="ECO:0000256" key="1">
    <source>
        <dbReference type="SAM" id="SignalP"/>
    </source>
</evidence>
<dbReference type="InterPro" id="IPR029058">
    <property type="entry name" value="AB_hydrolase_fold"/>
</dbReference>
<dbReference type="Pfam" id="PF06028">
    <property type="entry name" value="DUF915"/>
    <property type="match status" value="1"/>
</dbReference>
<dbReference type="GO" id="GO:0016787">
    <property type="term" value="F:hydrolase activity"/>
    <property type="evidence" value="ECO:0007669"/>
    <property type="project" value="UniProtKB-KW"/>
</dbReference>
<reference evidence="2" key="1">
    <citation type="submission" date="2020-08" db="EMBL/GenBank/DDBJ databases">
        <title>Pontibacter sp. SD6 16S ribosomal RNA gene Genome sequencing and assembly.</title>
        <authorList>
            <person name="Kang M."/>
        </authorList>
    </citation>
    <scope>NUCLEOTIDE SEQUENCE</scope>
    <source>
        <strain evidence="2">SD6</strain>
    </source>
</reference>
<dbReference type="AlphaFoldDB" id="A0A923N5G4"/>
<accession>A0A923N5G4</accession>
<comment type="caution">
    <text evidence="2">The sequence shown here is derived from an EMBL/GenBank/DDBJ whole genome shotgun (WGS) entry which is preliminary data.</text>
</comment>
<proteinExistence type="predicted"/>
<dbReference type="Proteomes" id="UP000603640">
    <property type="component" value="Unassembled WGS sequence"/>
</dbReference>
<keyword evidence="1" id="KW-0732">Signal</keyword>
<dbReference type="EMBL" id="JACRVF010000002">
    <property type="protein sequence ID" value="MBC5992953.1"/>
    <property type="molecule type" value="Genomic_DNA"/>
</dbReference>
<protein>
    <submittedName>
        <fullName evidence="2">Alpha/beta hydrolase</fullName>
    </submittedName>
</protein>
<feature type="chain" id="PRO_5037758692" evidence="1">
    <location>
        <begin position="22"/>
        <end position="309"/>
    </location>
</feature>
<sequence length="309" mass="33968">MRSCFQLLLLAFVFSFQIATAQTIERLYNISPTDTASNYTLVIKPASKTQGMILIFPGFGEKPADVLKETSLPTKAANAGYVVAIPYISNNTALSLTDAKQKQVDQLIQNLKQKYKLQRGKLIVGGFSMGGTAAVKFAEYSLTTSTSPKVHALFAVDPLLDLERFERAVQKAVHRSKASGSKRMMGMLQSMLIADFGSTPLQTPEKYYNISPYAYSDTTCTAIKPLRHLPILIFSEPDAENQFNANHRDLYDLNTADCTAMIADLQSMGNGKATLILTTGKGRRADGTLNPHAWSILQVDKTISWLNSL</sequence>
<dbReference type="Gene3D" id="3.40.50.1820">
    <property type="entry name" value="alpha/beta hydrolase"/>
    <property type="match status" value="1"/>
</dbReference>
<evidence type="ECO:0000313" key="2">
    <source>
        <dbReference type="EMBL" id="MBC5992953.1"/>
    </source>
</evidence>
<keyword evidence="2" id="KW-0378">Hydrolase</keyword>
<organism evidence="2 3">
    <name type="scientific">Pontibacter cellulosilyticus</name>
    <dbReference type="NCBI Taxonomy" id="1720253"/>
    <lineage>
        <taxon>Bacteria</taxon>
        <taxon>Pseudomonadati</taxon>
        <taxon>Bacteroidota</taxon>
        <taxon>Cytophagia</taxon>
        <taxon>Cytophagales</taxon>
        <taxon>Hymenobacteraceae</taxon>
        <taxon>Pontibacter</taxon>
    </lineage>
</organism>
<evidence type="ECO:0000313" key="3">
    <source>
        <dbReference type="Proteomes" id="UP000603640"/>
    </source>
</evidence>
<name>A0A923N5G4_9BACT</name>
<dbReference type="InterPro" id="IPR010315">
    <property type="entry name" value="DUF915_hydro-like"/>
</dbReference>